<keyword evidence="5" id="KW-1185">Reference proteome</keyword>
<proteinExistence type="predicted"/>
<dbReference type="PANTHER" id="PTHR36925">
    <property type="entry name" value="COBALT-PRECORRIN-6A REDUCTASE"/>
    <property type="match status" value="1"/>
</dbReference>
<sequence length="241" mass="25231">MKDSPSTPVAIVGGAGEARRLAAACPGAPVRLPDGERVPRRWPGAVSVGPVTAEWLAGTGAGALVIAAHPFDTATAASARLAARTLAIPFVTILRPPWRRRPGERWHRAAHADDLARVIPPGGRVFAATGREDLAALRRLRAEVHLRQIGGADPAPGIRVHPGAPPFTPAGEAALFRRLGIDWLVLRNAGGAGARPKLDAARGLGLNVAMIERPPRPSGPVAGTVEEALKWLRHTTRSPVG</sequence>
<dbReference type="EMBL" id="FOMS01000006">
    <property type="protein sequence ID" value="SFE13385.1"/>
    <property type="molecule type" value="Genomic_DNA"/>
</dbReference>
<evidence type="ECO:0000256" key="2">
    <source>
        <dbReference type="ARBA" id="ARBA00022573"/>
    </source>
</evidence>
<dbReference type="GO" id="GO:0016994">
    <property type="term" value="F:precorrin-6A reductase activity"/>
    <property type="evidence" value="ECO:0007669"/>
    <property type="project" value="InterPro"/>
</dbReference>
<gene>
    <name evidence="4" type="ORF">SAMN04515678_106244</name>
</gene>
<name>A0A1I1Y114_9RHOB</name>
<dbReference type="RefSeq" id="WP_188129666.1">
    <property type="nucleotide sequence ID" value="NZ_FOMS01000006.1"/>
</dbReference>
<evidence type="ECO:0000256" key="3">
    <source>
        <dbReference type="ARBA" id="ARBA00023002"/>
    </source>
</evidence>
<dbReference type="UniPathway" id="UPA00148"/>
<accession>A0A1I1Y114</accession>
<dbReference type="PANTHER" id="PTHR36925:SF1">
    <property type="entry name" value="COBALT-PRECORRIN-6A REDUCTASE"/>
    <property type="match status" value="1"/>
</dbReference>
<dbReference type="Proteomes" id="UP000325289">
    <property type="component" value="Unassembled WGS sequence"/>
</dbReference>
<comment type="pathway">
    <text evidence="1">Cofactor biosynthesis; adenosylcobalamin biosynthesis.</text>
</comment>
<reference evidence="4 5" key="1">
    <citation type="submission" date="2016-10" db="EMBL/GenBank/DDBJ databases">
        <authorList>
            <person name="Varghese N."/>
            <person name="Submissions S."/>
        </authorList>
    </citation>
    <scope>NUCLEOTIDE SEQUENCE [LARGE SCALE GENOMIC DNA]</scope>
    <source>
        <strain evidence="5">YIM D21,KCTC 23444,ACCC 10710</strain>
    </source>
</reference>
<evidence type="ECO:0000256" key="1">
    <source>
        <dbReference type="ARBA" id="ARBA00004953"/>
    </source>
</evidence>
<organism evidence="4 5">
    <name type="scientific">Roseivivax sediminis</name>
    <dbReference type="NCBI Taxonomy" id="936889"/>
    <lineage>
        <taxon>Bacteria</taxon>
        <taxon>Pseudomonadati</taxon>
        <taxon>Pseudomonadota</taxon>
        <taxon>Alphaproteobacteria</taxon>
        <taxon>Rhodobacterales</taxon>
        <taxon>Roseobacteraceae</taxon>
        <taxon>Roseivivax</taxon>
    </lineage>
</organism>
<dbReference type="AlphaFoldDB" id="A0A1I1Y114"/>
<keyword evidence="2" id="KW-0169">Cobalamin biosynthesis</keyword>
<dbReference type="GO" id="GO:0009236">
    <property type="term" value="P:cobalamin biosynthetic process"/>
    <property type="evidence" value="ECO:0007669"/>
    <property type="project" value="UniProtKB-UniPathway"/>
</dbReference>
<evidence type="ECO:0000313" key="4">
    <source>
        <dbReference type="EMBL" id="SFE13385.1"/>
    </source>
</evidence>
<dbReference type="InterPro" id="IPR003723">
    <property type="entry name" value="Precorrin-6x_reduct"/>
</dbReference>
<protein>
    <submittedName>
        <fullName evidence="4">Precorrin-6A/cobalt-precorrin-6A reductase</fullName>
    </submittedName>
</protein>
<keyword evidence="3" id="KW-0560">Oxidoreductase</keyword>
<dbReference type="PROSITE" id="PS51014">
    <property type="entry name" value="COBK_CBIJ"/>
    <property type="match status" value="1"/>
</dbReference>
<dbReference type="Pfam" id="PF02571">
    <property type="entry name" value="CbiJ"/>
    <property type="match status" value="1"/>
</dbReference>
<evidence type="ECO:0000313" key="5">
    <source>
        <dbReference type="Proteomes" id="UP000325289"/>
    </source>
</evidence>